<keyword evidence="7" id="KW-0548">Nucleotidyltransferase</keyword>
<dbReference type="EMBL" id="BKAU01000005">
    <property type="protein sequence ID" value="GEP97860.1"/>
    <property type="molecule type" value="Genomic_DNA"/>
</dbReference>
<comment type="similarity">
    <text evidence="2">Belongs to the SUA5 family.</text>
</comment>
<dbReference type="PANTHER" id="PTHR17490:SF16">
    <property type="entry name" value="THREONYLCARBAMOYL-AMP SYNTHASE"/>
    <property type="match status" value="1"/>
</dbReference>
<evidence type="ECO:0000256" key="8">
    <source>
        <dbReference type="ARBA" id="ARBA00022741"/>
    </source>
</evidence>
<sequence>MTDFENDIVQSLAVLRSGGIILYPTDTIWGIGCDATDETAVKRVFDLKQRDESKSLVILMADPRDLVKYLSQPPPDIADTIAQFDRPTTVIYEGALHLARNVIHEDGTVAIRLVQDTFCRHLVKRLRKPLVSTSANISGAPPPANFAEISPEIVKGADYVVQYRQDDLVPRQPSRIVRIQPDGQQQILRN</sequence>
<proteinExistence type="inferred from homology"/>
<dbReference type="PANTHER" id="PTHR17490">
    <property type="entry name" value="SUA5"/>
    <property type="match status" value="1"/>
</dbReference>
<evidence type="ECO:0000256" key="7">
    <source>
        <dbReference type="ARBA" id="ARBA00022695"/>
    </source>
</evidence>
<dbReference type="EC" id="2.7.7.87" evidence="3"/>
<keyword evidence="4" id="KW-0963">Cytoplasm</keyword>
<comment type="subcellular location">
    <subcellularLocation>
        <location evidence="1">Cytoplasm</location>
    </subcellularLocation>
</comment>
<dbReference type="Proteomes" id="UP000321436">
    <property type="component" value="Unassembled WGS sequence"/>
</dbReference>
<evidence type="ECO:0000256" key="4">
    <source>
        <dbReference type="ARBA" id="ARBA00022490"/>
    </source>
</evidence>
<keyword evidence="6" id="KW-0819">tRNA processing</keyword>
<dbReference type="GO" id="GO:0005737">
    <property type="term" value="C:cytoplasm"/>
    <property type="evidence" value="ECO:0007669"/>
    <property type="project" value="UniProtKB-SubCell"/>
</dbReference>
<keyword evidence="5" id="KW-0808">Transferase</keyword>
<evidence type="ECO:0000256" key="9">
    <source>
        <dbReference type="ARBA" id="ARBA00022840"/>
    </source>
</evidence>
<evidence type="ECO:0000256" key="6">
    <source>
        <dbReference type="ARBA" id="ARBA00022694"/>
    </source>
</evidence>
<evidence type="ECO:0000256" key="1">
    <source>
        <dbReference type="ARBA" id="ARBA00004496"/>
    </source>
</evidence>
<protein>
    <recommendedName>
        <fullName evidence="10">L-threonylcarbamoyladenylate synthase</fullName>
        <ecNumber evidence="3">2.7.7.87</ecNumber>
    </recommendedName>
    <alternativeName>
        <fullName evidence="10">L-threonylcarbamoyladenylate synthase</fullName>
    </alternativeName>
</protein>
<dbReference type="RefSeq" id="WP_146865851.1">
    <property type="nucleotide sequence ID" value="NZ_BKAU01000005.1"/>
</dbReference>
<keyword evidence="8" id="KW-0547">Nucleotide-binding</keyword>
<dbReference type="AlphaFoldDB" id="A0A512RQ92"/>
<organism evidence="13 14">
    <name type="scientific">Chitinophaga cymbidii</name>
    <dbReference type="NCBI Taxonomy" id="1096750"/>
    <lineage>
        <taxon>Bacteria</taxon>
        <taxon>Pseudomonadati</taxon>
        <taxon>Bacteroidota</taxon>
        <taxon>Chitinophagia</taxon>
        <taxon>Chitinophagales</taxon>
        <taxon>Chitinophagaceae</taxon>
        <taxon>Chitinophaga</taxon>
    </lineage>
</organism>
<dbReference type="SUPFAM" id="SSF55821">
    <property type="entry name" value="YrdC/RibB"/>
    <property type="match status" value="1"/>
</dbReference>
<dbReference type="PROSITE" id="PS51163">
    <property type="entry name" value="YRDC"/>
    <property type="match status" value="1"/>
</dbReference>
<dbReference type="OrthoDB" id="9814580at2"/>
<evidence type="ECO:0000313" key="13">
    <source>
        <dbReference type="EMBL" id="GEP97860.1"/>
    </source>
</evidence>
<evidence type="ECO:0000313" key="14">
    <source>
        <dbReference type="Proteomes" id="UP000321436"/>
    </source>
</evidence>
<dbReference type="GO" id="GO:0005524">
    <property type="term" value="F:ATP binding"/>
    <property type="evidence" value="ECO:0007669"/>
    <property type="project" value="UniProtKB-KW"/>
</dbReference>
<evidence type="ECO:0000256" key="3">
    <source>
        <dbReference type="ARBA" id="ARBA00012584"/>
    </source>
</evidence>
<comment type="caution">
    <text evidence="13">The sequence shown here is derived from an EMBL/GenBank/DDBJ whole genome shotgun (WGS) entry which is preliminary data.</text>
</comment>
<evidence type="ECO:0000256" key="11">
    <source>
        <dbReference type="ARBA" id="ARBA00048366"/>
    </source>
</evidence>
<dbReference type="NCBIfam" id="TIGR00057">
    <property type="entry name" value="L-threonylcarbamoyladenylate synthase"/>
    <property type="match status" value="1"/>
</dbReference>
<accession>A0A512RQ92</accession>
<gene>
    <name evidence="13" type="ORF">CCY01nite_41200</name>
</gene>
<dbReference type="Gene3D" id="3.90.870.10">
    <property type="entry name" value="DHBP synthase"/>
    <property type="match status" value="1"/>
</dbReference>
<name>A0A512RQ92_9BACT</name>
<keyword evidence="9" id="KW-0067">ATP-binding</keyword>
<dbReference type="GO" id="GO:0006450">
    <property type="term" value="P:regulation of translational fidelity"/>
    <property type="evidence" value="ECO:0007669"/>
    <property type="project" value="TreeGrafter"/>
</dbReference>
<dbReference type="Pfam" id="PF01300">
    <property type="entry name" value="Sua5_yciO_yrdC"/>
    <property type="match status" value="1"/>
</dbReference>
<dbReference type="InterPro" id="IPR050156">
    <property type="entry name" value="TC-AMP_synthase_SUA5"/>
</dbReference>
<dbReference type="InterPro" id="IPR006070">
    <property type="entry name" value="Sua5-like_dom"/>
</dbReference>
<dbReference type="GO" id="GO:0000049">
    <property type="term" value="F:tRNA binding"/>
    <property type="evidence" value="ECO:0007669"/>
    <property type="project" value="TreeGrafter"/>
</dbReference>
<dbReference type="InterPro" id="IPR017945">
    <property type="entry name" value="DHBP_synth_RibB-like_a/b_dom"/>
</dbReference>
<evidence type="ECO:0000256" key="2">
    <source>
        <dbReference type="ARBA" id="ARBA00007663"/>
    </source>
</evidence>
<evidence type="ECO:0000259" key="12">
    <source>
        <dbReference type="PROSITE" id="PS51163"/>
    </source>
</evidence>
<feature type="domain" description="YrdC-like" evidence="12">
    <location>
        <begin position="5"/>
        <end position="190"/>
    </location>
</feature>
<dbReference type="GO" id="GO:0061710">
    <property type="term" value="F:L-threonylcarbamoyladenylate synthase"/>
    <property type="evidence" value="ECO:0007669"/>
    <property type="project" value="UniProtKB-EC"/>
</dbReference>
<evidence type="ECO:0000256" key="5">
    <source>
        <dbReference type="ARBA" id="ARBA00022679"/>
    </source>
</evidence>
<dbReference type="GO" id="GO:0003725">
    <property type="term" value="F:double-stranded RNA binding"/>
    <property type="evidence" value="ECO:0007669"/>
    <property type="project" value="InterPro"/>
</dbReference>
<reference evidence="13 14" key="1">
    <citation type="submission" date="2019-07" db="EMBL/GenBank/DDBJ databases">
        <title>Whole genome shotgun sequence of Chitinophaga cymbidii NBRC 109752.</title>
        <authorList>
            <person name="Hosoyama A."/>
            <person name="Uohara A."/>
            <person name="Ohji S."/>
            <person name="Ichikawa N."/>
        </authorList>
    </citation>
    <scope>NUCLEOTIDE SEQUENCE [LARGE SCALE GENOMIC DNA]</scope>
    <source>
        <strain evidence="13 14">NBRC 109752</strain>
    </source>
</reference>
<dbReference type="GO" id="GO:0008033">
    <property type="term" value="P:tRNA processing"/>
    <property type="evidence" value="ECO:0007669"/>
    <property type="project" value="UniProtKB-KW"/>
</dbReference>
<keyword evidence="14" id="KW-1185">Reference proteome</keyword>
<evidence type="ECO:0000256" key="10">
    <source>
        <dbReference type="ARBA" id="ARBA00029774"/>
    </source>
</evidence>
<comment type="catalytic activity">
    <reaction evidence="11">
        <text>L-threonine + hydrogencarbonate + ATP = L-threonylcarbamoyladenylate + diphosphate + H2O</text>
        <dbReference type="Rhea" id="RHEA:36407"/>
        <dbReference type="ChEBI" id="CHEBI:15377"/>
        <dbReference type="ChEBI" id="CHEBI:17544"/>
        <dbReference type="ChEBI" id="CHEBI:30616"/>
        <dbReference type="ChEBI" id="CHEBI:33019"/>
        <dbReference type="ChEBI" id="CHEBI:57926"/>
        <dbReference type="ChEBI" id="CHEBI:73682"/>
        <dbReference type="EC" id="2.7.7.87"/>
    </reaction>
</comment>